<dbReference type="Proteomes" id="UP000243904">
    <property type="component" value="Chromosome I"/>
</dbReference>
<dbReference type="InterPro" id="IPR007487">
    <property type="entry name" value="ABC_transpt-TYRBP-like"/>
</dbReference>
<dbReference type="Pfam" id="PF04392">
    <property type="entry name" value="ABC_sub_bind"/>
    <property type="match status" value="1"/>
</dbReference>
<proteinExistence type="predicted"/>
<keyword evidence="2" id="KW-1185">Reference proteome</keyword>
<reference evidence="2" key="1">
    <citation type="submission" date="2016-10" db="EMBL/GenBank/DDBJ databases">
        <authorList>
            <person name="Varghese N."/>
            <person name="Submissions S."/>
        </authorList>
    </citation>
    <scope>NUCLEOTIDE SEQUENCE [LARGE SCALE GENOMIC DNA]</scope>
    <source>
        <strain evidence="2">GAS369</strain>
    </source>
</reference>
<gene>
    <name evidence="1" type="ORF">SAMN05444158_3454</name>
</gene>
<evidence type="ECO:0000313" key="2">
    <source>
        <dbReference type="Proteomes" id="UP000243904"/>
    </source>
</evidence>
<dbReference type="PANTHER" id="PTHR35271">
    <property type="entry name" value="ABC TRANSPORTER, SUBSTRATE-BINDING LIPOPROTEIN-RELATED"/>
    <property type="match status" value="1"/>
</dbReference>
<organism evidence="1 2">
    <name type="scientific">Bradyrhizobium canariense</name>
    <dbReference type="NCBI Taxonomy" id="255045"/>
    <lineage>
        <taxon>Bacteria</taxon>
        <taxon>Pseudomonadati</taxon>
        <taxon>Pseudomonadota</taxon>
        <taxon>Alphaproteobacteria</taxon>
        <taxon>Hyphomicrobiales</taxon>
        <taxon>Nitrobacteraceae</taxon>
        <taxon>Bradyrhizobium</taxon>
    </lineage>
</organism>
<protein>
    <submittedName>
        <fullName evidence="1">Putative ABC transport system substrate-binding protein</fullName>
    </submittedName>
</protein>
<dbReference type="Gene3D" id="3.40.50.2300">
    <property type="match status" value="2"/>
</dbReference>
<dbReference type="EMBL" id="LT629750">
    <property type="protein sequence ID" value="SDS85336.1"/>
    <property type="molecule type" value="Genomic_DNA"/>
</dbReference>
<name>A0A1H1VLZ9_9BRAD</name>
<sequence length="328" mass="35472">MRRREFLVSCAASAATWPIRARAQQAKKIPVMGVLWHAENAEGEIGRLEALRRGLEDFGRIEGKNIKIIDTFAAEQYERFDTNAAALVSLPVDLLFAHTQPAAMAAHRATDKIPIVFTWVPDPVQAGLVASLNRPGGNITGFSNVAVDLSGKKLQMMKEVTASSHLGFLANGNDANVASRSAQALKSAAASLEIELQVIQVRGADEIDRAFDEFARQNLGGVITQPDALFFNERKHIARLAIERRMATLGHVEELADDGFLMTFGPNGVLMIRHAATYVDKILNGTAPAELPVELPTKIDLVINNKTANALGLTVPPTLLIAADRVIG</sequence>
<dbReference type="CDD" id="cd06325">
    <property type="entry name" value="PBP1_ABC_unchar_transporter"/>
    <property type="match status" value="1"/>
</dbReference>
<dbReference type="AlphaFoldDB" id="A0A1H1VLZ9"/>
<accession>A0A1H1VLZ9</accession>
<dbReference type="PANTHER" id="PTHR35271:SF1">
    <property type="entry name" value="ABC TRANSPORTER, SUBSTRATE-BINDING LIPOPROTEIN"/>
    <property type="match status" value="1"/>
</dbReference>
<evidence type="ECO:0000313" key="1">
    <source>
        <dbReference type="EMBL" id="SDS85336.1"/>
    </source>
</evidence>